<keyword evidence="3" id="KW-1185">Reference proteome</keyword>
<organism evidence="2 3">
    <name type="scientific">Actinocrispum wychmicini</name>
    <dbReference type="NCBI Taxonomy" id="1213861"/>
    <lineage>
        <taxon>Bacteria</taxon>
        <taxon>Bacillati</taxon>
        <taxon>Actinomycetota</taxon>
        <taxon>Actinomycetes</taxon>
        <taxon>Pseudonocardiales</taxon>
        <taxon>Pseudonocardiaceae</taxon>
        <taxon>Actinocrispum</taxon>
    </lineage>
</organism>
<protein>
    <submittedName>
        <fullName evidence="2">Uncharacterized protein</fullName>
    </submittedName>
</protein>
<evidence type="ECO:0000313" key="2">
    <source>
        <dbReference type="EMBL" id="TCO62089.1"/>
    </source>
</evidence>
<dbReference type="EMBL" id="SLWS01000002">
    <property type="protein sequence ID" value="TCO62089.1"/>
    <property type="molecule type" value="Genomic_DNA"/>
</dbReference>
<dbReference type="AlphaFoldDB" id="A0A4R2JXY9"/>
<feature type="region of interest" description="Disordered" evidence="1">
    <location>
        <begin position="1"/>
        <end position="58"/>
    </location>
</feature>
<name>A0A4R2JXY9_9PSEU</name>
<reference evidence="2 3" key="1">
    <citation type="submission" date="2019-03" db="EMBL/GenBank/DDBJ databases">
        <title>Genomic Encyclopedia of Type Strains, Phase IV (KMG-IV): sequencing the most valuable type-strain genomes for metagenomic binning, comparative biology and taxonomic classification.</title>
        <authorList>
            <person name="Goeker M."/>
        </authorList>
    </citation>
    <scope>NUCLEOTIDE SEQUENCE [LARGE SCALE GENOMIC DNA]</scope>
    <source>
        <strain evidence="2 3">DSM 45934</strain>
    </source>
</reference>
<comment type="caution">
    <text evidence="2">The sequence shown here is derived from an EMBL/GenBank/DDBJ whole genome shotgun (WGS) entry which is preliminary data.</text>
</comment>
<proteinExistence type="predicted"/>
<gene>
    <name evidence="2" type="ORF">EV192_102226</name>
</gene>
<accession>A0A4R2JXY9</accession>
<evidence type="ECO:0000256" key="1">
    <source>
        <dbReference type="SAM" id="MobiDB-lite"/>
    </source>
</evidence>
<evidence type="ECO:0000313" key="3">
    <source>
        <dbReference type="Proteomes" id="UP000295680"/>
    </source>
</evidence>
<sequence length="241" mass="26468">MLRAGSGYADGQLTIKPQPDSLEDNGRPTSIKVRPGRRTATPPAYSPGYASRRRTAHAGSASRGVIELWEVADEQRRRWEYAPHQTVGPLAFGITADEVVDALHAIRNLDHSDRAQYGPTVSQPGCFAEFPDVGVTTYFAHGSLLAGVAIDALRGPQVTIDGVPLTGRTPSVLDKWIVDHTGTNDLDLRYTHEGNPASIALGLVMRVQRAGDLVLSRPLLLTPEWVEDCWDRLPDHEWRTF</sequence>
<dbReference type="Proteomes" id="UP000295680">
    <property type="component" value="Unassembled WGS sequence"/>
</dbReference>